<sequence>MGYEFQVTVDSENPHTLAKWWAQTLGWEVEPSNEEFIRGLVQAGHAQESDTIEFEGVLVWREGQAIRDPEHPERPRVLFQLVPERKTVKNRLHLDIRVGDARYEVAEKLEQAGATVLHRGRQGPSEWVTMADPEGNEFCVS</sequence>
<dbReference type="InterPro" id="IPR041581">
    <property type="entry name" value="Glyoxalase_6"/>
</dbReference>
<evidence type="ECO:0000313" key="3">
    <source>
        <dbReference type="Proteomes" id="UP000028488"/>
    </source>
</evidence>
<name>A0A076EIW2_RHOOP</name>
<proteinExistence type="predicted"/>
<evidence type="ECO:0000313" key="2">
    <source>
        <dbReference type="EMBL" id="AII06130.1"/>
    </source>
</evidence>
<gene>
    <name evidence="2" type="ORF">EP51_16565</name>
</gene>
<dbReference type="RefSeq" id="WP_037234622.1">
    <property type="nucleotide sequence ID" value="NZ_CP008947.1"/>
</dbReference>
<dbReference type="PANTHER" id="PTHR35908:SF1">
    <property type="entry name" value="CONSERVED PROTEIN"/>
    <property type="match status" value="1"/>
</dbReference>
<dbReference type="AlphaFoldDB" id="A0A076EIW2"/>
<dbReference type="SUPFAM" id="SSF54593">
    <property type="entry name" value="Glyoxalase/Bleomycin resistance protein/Dihydroxybiphenyl dioxygenase"/>
    <property type="match status" value="1"/>
</dbReference>
<dbReference type="Gene3D" id="3.10.180.10">
    <property type="entry name" value="2,3-Dihydroxybiphenyl 1,2-Dioxygenase, domain 1"/>
    <property type="match status" value="1"/>
</dbReference>
<feature type="domain" description="Glyoxalase-like" evidence="1">
    <location>
        <begin position="6"/>
        <end position="140"/>
    </location>
</feature>
<accession>A0A076EIW2</accession>
<organism evidence="2 3">
    <name type="scientific">Rhodococcus opacus</name>
    <name type="common">Nocardia opaca</name>
    <dbReference type="NCBI Taxonomy" id="37919"/>
    <lineage>
        <taxon>Bacteria</taxon>
        <taxon>Bacillati</taxon>
        <taxon>Actinomycetota</taxon>
        <taxon>Actinomycetes</taxon>
        <taxon>Mycobacteriales</taxon>
        <taxon>Nocardiaceae</taxon>
        <taxon>Rhodococcus</taxon>
    </lineage>
</organism>
<dbReference type="PANTHER" id="PTHR35908">
    <property type="entry name" value="HYPOTHETICAL FUSION PROTEIN"/>
    <property type="match status" value="1"/>
</dbReference>
<dbReference type="eggNOG" id="COG0346">
    <property type="taxonomic scope" value="Bacteria"/>
</dbReference>
<dbReference type="InterPro" id="IPR029068">
    <property type="entry name" value="Glyas_Bleomycin-R_OHBP_Dase"/>
</dbReference>
<dbReference type="EMBL" id="CP008947">
    <property type="protein sequence ID" value="AII06130.1"/>
    <property type="molecule type" value="Genomic_DNA"/>
</dbReference>
<reference evidence="2 3" key="1">
    <citation type="submission" date="2014-07" db="EMBL/GenBank/DDBJ databases">
        <title>Genome Sequence of Rhodococcus opacus Strain R7, a Biodegrader of Mono- and Polycyclic Aromatic Hydrocarbons.</title>
        <authorList>
            <person name="Di Gennaro P."/>
            <person name="Zampolli J."/>
            <person name="Presti I."/>
            <person name="Cappelletti M."/>
            <person name="D'Ursi P."/>
            <person name="Orro A."/>
            <person name="Mezzelani A."/>
            <person name="Milanesi L."/>
        </authorList>
    </citation>
    <scope>NUCLEOTIDE SEQUENCE [LARGE SCALE GENOMIC DNA]</scope>
    <source>
        <strain evidence="2 3">R7</strain>
    </source>
</reference>
<protein>
    <recommendedName>
        <fullName evidence="1">Glyoxalase-like domain-containing protein</fullName>
    </recommendedName>
</protein>
<dbReference type="Pfam" id="PF18029">
    <property type="entry name" value="Glyoxalase_6"/>
    <property type="match status" value="1"/>
</dbReference>
<evidence type="ECO:0000259" key="1">
    <source>
        <dbReference type="Pfam" id="PF18029"/>
    </source>
</evidence>
<dbReference type="Proteomes" id="UP000028488">
    <property type="component" value="Chromosome"/>
</dbReference>